<evidence type="ECO:0000256" key="6">
    <source>
        <dbReference type="ARBA" id="ARBA00022723"/>
    </source>
</evidence>
<keyword evidence="8" id="KW-0187">Copper transport</keyword>
<evidence type="ECO:0000256" key="3">
    <source>
        <dbReference type="ARBA" id="ARBA00022475"/>
    </source>
</evidence>
<dbReference type="EMBL" id="JXKM01000004">
    <property type="protein sequence ID" value="OJG35986.1"/>
    <property type="molecule type" value="Genomic_DNA"/>
</dbReference>
<name>A0A1L8SVM0_9ENTE</name>
<dbReference type="GO" id="GO:0016887">
    <property type="term" value="F:ATP hydrolysis activity"/>
    <property type="evidence" value="ECO:0007669"/>
    <property type="project" value="InterPro"/>
</dbReference>
<keyword evidence="4" id="KW-0104">Cadmium</keyword>
<dbReference type="InterPro" id="IPR001757">
    <property type="entry name" value="P_typ_ATPase"/>
</dbReference>
<dbReference type="PROSITE" id="PS00154">
    <property type="entry name" value="ATPASE_E1_E2"/>
    <property type="match status" value="1"/>
</dbReference>
<dbReference type="GO" id="GO:0006825">
    <property type="term" value="P:copper ion transport"/>
    <property type="evidence" value="ECO:0007669"/>
    <property type="project" value="UniProtKB-KW"/>
</dbReference>
<proteinExistence type="inferred from homology"/>
<evidence type="ECO:0000256" key="10">
    <source>
        <dbReference type="ARBA" id="ARBA00022967"/>
    </source>
</evidence>
<dbReference type="SFLD" id="SFLDG00002">
    <property type="entry name" value="C1.7:_P-type_atpase_like"/>
    <property type="match status" value="1"/>
</dbReference>
<dbReference type="Pfam" id="PF00702">
    <property type="entry name" value="Hydrolase"/>
    <property type="match status" value="1"/>
</dbReference>
<evidence type="ECO:0000256" key="14">
    <source>
        <dbReference type="ARBA" id="ARBA00039103"/>
    </source>
</evidence>
<dbReference type="GO" id="GO:0005524">
    <property type="term" value="F:ATP binding"/>
    <property type="evidence" value="ECO:0007669"/>
    <property type="project" value="UniProtKB-UniRule"/>
</dbReference>
<feature type="transmembrane region" description="Helical" evidence="16">
    <location>
        <begin position="233"/>
        <end position="251"/>
    </location>
</feature>
<dbReference type="InterPro" id="IPR018303">
    <property type="entry name" value="ATPase_P-typ_P_site"/>
</dbReference>
<keyword evidence="5 16" id="KW-0812">Transmembrane</keyword>
<keyword evidence="19" id="KW-1185">Reference proteome</keyword>
<dbReference type="InterPro" id="IPR023299">
    <property type="entry name" value="ATPase_P-typ_cyto_dom_N"/>
</dbReference>
<dbReference type="Pfam" id="PF00122">
    <property type="entry name" value="E1-E2_ATPase"/>
    <property type="match status" value="1"/>
</dbReference>
<protein>
    <recommendedName>
        <fullName evidence="14">Cd(2+)-exporting ATPase</fullName>
        <ecNumber evidence="14">7.2.2.21</ecNumber>
    </recommendedName>
</protein>
<feature type="transmembrane region" description="Helical" evidence="16">
    <location>
        <begin position="12"/>
        <end position="30"/>
    </location>
</feature>
<comment type="caution">
    <text evidence="18">The sequence shown here is derived from an EMBL/GenBank/DDBJ whole genome shotgun (WGS) entry which is preliminary data.</text>
</comment>
<evidence type="ECO:0000256" key="15">
    <source>
        <dbReference type="ARBA" id="ARBA00049338"/>
    </source>
</evidence>
<keyword evidence="11 16" id="KW-1133">Transmembrane helix</keyword>
<evidence type="ECO:0000256" key="7">
    <source>
        <dbReference type="ARBA" id="ARBA00022741"/>
    </source>
</evidence>
<dbReference type="InterPro" id="IPR023298">
    <property type="entry name" value="ATPase_P-typ_TM_dom_sf"/>
</dbReference>
<evidence type="ECO:0000256" key="9">
    <source>
        <dbReference type="ARBA" id="ARBA00022840"/>
    </source>
</evidence>
<dbReference type="Gene3D" id="3.40.1110.10">
    <property type="entry name" value="Calcium-transporting ATPase, cytoplasmic domain N"/>
    <property type="match status" value="1"/>
</dbReference>
<dbReference type="InterPro" id="IPR023214">
    <property type="entry name" value="HAD_sf"/>
</dbReference>
<organism evidence="18 19">
    <name type="scientific">Enterococcus devriesei</name>
    <dbReference type="NCBI Taxonomy" id="319970"/>
    <lineage>
        <taxon>Bacteria</taxon>
        <taxon>Bacillati</taxon>
        <taxon>Bacillota</taxon>
        <taxon>Bacilli</taxon>
        <taxon>Lactobacillales</taxon>
        <taxon>Enterococcaceae</taxon>
        <taxon>Enterococcus</taxon>
    </lineage>
</organism>
<dbReference type="AlphaFoldDB" id="A0A1L8SVM0"/>
<keyword evidence="13 16" id="KW-0472">Membrane</keyword>
<gene>
    <name evidence="18" type="ORF">RV00_GL002130</name>
</gene>
<evidence type="ECO:0000256" key="11">
    <source>
        <dbReference type="ARBA" id="ARBA00022989"/>
    </source>
</evidence>
<dbReference type="EC" id="7.2.2.21" evidence="14"/>
<feature type="transmembrane region" description="Helical" evidence="16">
    <location>
        <begin position="257"/>
        <end position="283"/>
    </location>
</feature>
<evidence type="ECO:0000313" key="19">
    <source>
        <dbReference type="Proteomes" id="UP000183700"/>
    </source>
</evidence>
<evidence type="ECO:0000256" key="1">
    <source>
        <dbReference type="ARBA" id="ARBA00004651"/>
    </source>
</evidence>
<dbReference type="NCBIfam" id="TIGR01511">
    <property type="entry name" value="ATPase-IB1_Cu"/>
    <property type="match status" value="1"/>
</dbReference>
<dbReference type="InterPro" id="IPR059000">
    <property type="entry name" value="ATPase_P-type_domA"/>
</dbReference>
<dbReference type="PRINTS" id="PR00941">
    <property type="entry name" value="CDATPASE"/>
</dbReference>
<keyword evidence="7 16" id="KW-0547">Nucleotide-binding</keyword>
<keyword evidence="8" id="KW-0813">Transport</keyword>
<reference evidence="18 19" key="1">
    <citation type="submission" date="2014-12" db="EMBL/GenBank/DDBJ databases">
        <title>Draft genome sequences of 29 type strains of Enterococci.</title>
        <authorList>
            <person name="Zhong Z."/>
            <person name="Sun Z."/>
            <person name="Liu W."/>
            <person name="Zhang W."/>
            <person name="Zhang H."/>
        </authorList>
    </citation>
    <scope>NUCLEOTIDE SEQUENCE [LARGE SCALE GENOMIC DNA]</scope>
    <source>
        <strain evidence="18 19">DSM 22802</strain>
    </source>
</reference>
<dbReference type="SFLD" id="SFLDS00003">
    <property type="entry name" value="Haloacid_Dehalogenase"/>
    <property type="match status" value="1"/>
</dbReference>
<dbReference type="NCBIfam" id="TIGR01494">
    <property type="entry name" value="ATPase_P-type"/>
    <property type="match status" value="1"/>
</dbReference>
<dbReference type="SUPFAM" id="SSF56784">
    <property type="entry name" value="HAD-like"/>
    <property type="match status" value="1"/>
</dbReference>
<dbReference type="Gene3D" id="3.40.50.1000">
    <property type="entry name" value="HAD superfamily/HAD-like"/>
    <property type="match status" value="1"/>
</dbReference>
<dbReference type="PANTHER" id="PTHR48085">
    <property type="entry name" value="CADMIUM/ZINC-TRANSPORTING ATPASE HMA2-RELATED"/>
    <property type="match status" value="1"/>
</dbReference>
<feature type="transmembrane region" description="Helical" evidence="16">
    <location>
        <begin position="36"/>
        <end position="56"/>
    </location>
</feature>
<dbReference type="SFLD" id="SFLDF00027">
    <property type="entry name" value="p-type_atpase"/>
    <property type="match status" value="1"/>
</dbReference>
<evidence type="ECO:0000256" key="2">
    <source>
        <dbReference type="ARBA" id="ARBA00006024"/>
    </source>
</evidence>
<dbReference type="InterPro" id="IPR027256">
    <property type="entry name" value="P-typ_ATPase_IB"/>
</dbReference>
<evidence type="ECO:0000256" key="4">
    <source>
        <dbReference type="ARBA" id="ARBA00022539"/>
    </source>
</evidence>
<dbReference type="SUPFAM" id="SSF81665">
    <property type="entry name" value="Calcium ATPase, transmembrane domain M"/>
    <property type="match status" value="1"/>
</dbReference>
<dbReference type="InterPro" id="IPR044492">
    <property type="entry name" value="P_typ_ATPase_HD_dom"/>
</dbReference>
<dbReference type="FunFam" id="2.70.150.10:FF:000020">
    <property type="entry name" value="Copper-exporting P-type ATPase A"/>
    <property type="match status" value="1"/>
</dbReference>
<dbReference type="InterPro" id="IPR036412">
    <property type="entry name" value="HAD-like_sf"/>
</dbReference>
<dbReference type="PRINTS" id="PR00119">
    <property type="entry name" value="CATATPASE"/>
</dbReference>
<evidence type="ECO:0000256" key="5">
    <source>
        <dbReference type="ARBA" id="ARBA00022692"/>
    </source>
</evidence>
<evidence type="ECO:0000256" key="12">
    <source>
        <dbReference type="ARBA" id="ARBA00023008"/>
    </source>
</evidence>
<evidence type="ECO:0000259" key="17">
    <source>
        <dbReference type="Pfam" id="PF00122"/>
    </source>
</evidence>
<dbReference type="Gene3D" id="2.70.150.10">
    <property type="entry name" value="Calcium-transporting ATPase, cytoplasmic transduction domain A"/>
    <property type="match status" value="1"/>
</dbReference>
<comment type="similarity">
    <text evidence="2 16">Belongs to the cation transport ATPase (P-type) (TC 3.A.3) family. Type IB subfamily.</text>
</comment>
<dbReference type="Proteomes" id="UP000183700">
    <property type="component" value="Unassembled WGS sequence"/>
</dbReference>
<evidence type="ECO:0000313" key="18">
    <source>
        <dbReference type="EMBL" id="OJG35986.1"/>
    </source>
</evidence>
<keyword evidence="12" id="KW-0186">Copper</keyword>
<evidence type="ECO:0000256" key="16">
    <source>
        <dbReference type="RuleBase" id="RU362081"/>
    </source>
</evidence>
<comment type="subcellular location">
    <subcellularLocation>
        <location evidence="1">Cell membrane</location>
        <topology evidence="1">Multi-pass membrane protein</topology>
    </subcellularLocation>
</comment>
<feature type="transmembrane region" description="Helical" evidence="16">
    <location>
        <begin position="571"/>
        <end position="591"/>
    </location>
</feature>
<evidence type="ECO:0000256" key="8">
    <source>
        <dbReference type="ARBA" id="ARBA00022796"/>
    </source>
</evidence>
<evidence type="ECO:0000256" key="13">
    <source>
        <dbReference type="ARBA" id="ARBA00023136"/>
    </source>
</evidence>
<dbReference type="InterPro" id="IPR051014">
    <property type="entry name" value="Cation_Transport_ATPase_IB"/>
</dbReference>
<comment type="catalytic activity">
    <reaction evidence="15">
        <text>Cd(2+)(in) + ATP + H2O = Cd(2+)(out) + ADP + phosphate + H(+)</text>
        <dbReference type="Rhea" id="RHEA:12132"/>
        <dbReference type="ChEBI" id="CHEBI:15377"/>
        <dbReference type="ChEBI" id="CHEBI:15378"/>
        <dbReference type="ChEBI" id="CHEBI:30616"/>
        <dbReference type="ChEBI" id="CHEBI:43474"/>
        <dbReference type="ChEBI" id="CHEBI:48775"/>
        <dbReference type="ChEBI" id="CHEBI:456216"/>
        <dbReference type="EC" id="7.2.2.21"/>
    </reaction>
</comment>
<dbReference type="GO" id="GO:0005886">
    <property type="term" value="C:plasma membrane"/>
    <property type="evidence" value="ECO:0007669"/>
    <property type="project" value="UniProtKB-SubCell"/>
</dbReference>
<feature type="domain" description="P-type ATPase A" evidence="17">
    <location>
        <begin position="117"/>
        <end position="217"/>
    </location>
</feature>
<dbReference type="CDD" id="cd02079">
    <property type="entry name" value="P-type_ATPase_HM"/>
    <property type="match status" value="1"/>
</dbReference>
<keyword evidence="10" id="KW-1278">Translocase</keyword>
<keyword evidence="9 16" id="KW-0067">ATP-binding</keyword>
<accession>A0A1L8SVM0</accession>
<dbReference type="STRING" id="319970.RV00_GL002130"/>
<dbReference type="SUPFAM" id="SSF81653">
    <property type="entry name" value="Calcium ATPase, transduction domain A"/>
    <property type="match status" value="1"/>
</dbReference>
<dbReference type="NCBIfam" id="TIGR01525">
    <property type="entry name" value="ATPase-IB_hvy"/>
    <property type="match status" value="1"/>
</dbReference>
<dbReference type="GO" id="GO:0008551">
    <property type="term" value="F:P-type cadmium transporter activity"/>
    <property type="evidence" value="ECO:0007669"/>
    <property type="project" value="UniProtKB-EC"/>
</dbReference>
<sequence>MQKKILAQKKELTLLNAIFIIGSIGAKFFFQQEWIYDVGMIVASVLGGLPIMIQAYQALKVKVISIDLLVTIAVIGAFMIGEYNESAIVTFLFLLGHLLEQKTLEHTRSAIQKLVQMAPAKAWKFTGEAFSEVEIDEVGVGDQLLVKTGAQIPVDGIVLEGSGYLNEANVTGESKQVHKQTADQVFAGTILENGTLKMRAERIGEDTTFGKIIELVEEAQDSKSTAERFIDHFAKYYTPLILIIAILTGLISRDVRLAITILVLGCPGALIIGVPVSNVAGIGNGAKNGILIKGSDVMNTFSRVNTLVFDKTGTLTNGKPTVATVQLYGKSATDYLALTAAVEAESDHPLGQAIVDYVKENSQEDFSKISVTDTAIKAGRGIVASVAGQRLIIGNKQLMKEQKIPLTTALQVDEQFLHEQGHSVVLIATDQEVVALIGVKDQLRQGTSETMSALRKSGIKRLIMLTGDNQRTAEIIGKELGFTEIQGDLLPEEKADVIQQLQQAGEVVAFVGDGINDSPSIALADIGIAMGSGTDVAVETSDIVLIQSTFQSLLHAYQLTKKTVTNMKENITIAIGTVLFLLVGLVFGYVYMASGMFFHELSILIVVINGMRLLSFKTKKAKLDRNQFAKIKESIE</sequence>
<dbReference type="InterPro" id="IPR008250">
    <property type="entry name" value="ATPase_P-typ_transduc_dom_A_sf"/>
</dbReference>
<feature type="transmembrane region" description="Helical" evidence="16">
    <location>
        <begin position="597"/>
        <end position="615"/>
    </location>
</feature>
<keyword evidence="8" id="KW-0406">Ion transport</keyword>
<dbReference type="PANTHER" id="PTHR48085:SF5">
    <property type="entry name" value="CADMIUM_ZINC-TRANSPORTING ATPASE HMA4-RELATED"/>
    <property type="match status" value="1"/>
</dbReference>
<keyword evidence="6 16" id="KW-0479">Metal-binding</keyword>
<keyword evidence="3 16" id="KW-1003">Cell membrane</keyword>
<dbReference type="GO" id="GO:0046872">
    <property type="term" value="F:metal ion binding"/>
    <property type="evidence" value="ECO:0007669"/>
    <property type="project" value="UniProtKB-KW"/>
</dbReference>